<dbReference type="GO" id="GO:0009739">
    <property type="term" value="P:response to gibberellin"/>
    <property type="evidence" value="ECO:0007669"/>
    <property type="project" value="UniProtKB-ARBA"/>
</dbReference>
<dbReference type="PROSITE" id="PS51294">
    <property type="entry name" value="HTH_MYB"/>
    <property type="match status" value="1"/>
</dbReference>
<protein>
    <submittedName>
        <fullName evidence="10">Uncharacterized protein LOC105055347</fullName>
    </submittedName>
</protein>
<evidence type="ECO:0000259" key="8">
    <source>
        <dbReference type="PROSITE" id="PS51294"/>
    </source>
</evidence>
<organism evidence="9 10">
    <name type="scientific">Elaeis guineensis var. tenera</name>
    <name type="common">Oil palm</name>
    <dbReference type="NCBI Taxonomy" id="51953"/>
    <lineage>
        <taxon>Eukaryota</taxon>
        <taxon>Viridiplantae</taxon>
        <taxon>Streptophyta</taxon>
        <taxon>Embryophyta</taxon>
        <taxon>Tracheophyta</taxon>
        <taxon>Spermatophyta</taxon>
        <taxon>Magnoliopsida</taxon>
        <taxon>Liliopsida</taxon>
        <taxon>Arecaceae</taxon>
        <taxon>Arecoideae</taxon>
        <taxon>Cocoseae</taxon>
        <taxon>Elaeidinae</taxon>
        <taxon>Elaeis</taxon>
    </lineage>
</organism>
<dbReference type="InterPro" id="IPR017930">
    <property type="entry name" value="Myb_dom"/>
</dbReference>
<dbReference type="PROSITE" id="PS51293">
    <property type="entry name" value="SANT"/>
    <property type="match status" value="1"/>
</dbReference>
<dbReference type="Gene3D" id="1.10.10.60">
    <property type="entry name" value="Homeodomain-like"/>
    <property type="match status" value="1"/>
</dbReference>
<dbReference type="SUPFAM" id="SSF46689">
    <property type="entry name" value="Homeodomain-like"/>
    <property type="match status" value="1"/>
</dbReference>
<dbReference type="PROSITE" id="PS50090">
    <property type="entry name" value="MYB_LIKE"/>
    <property type="match status" value="1"/>
</dbReference>
<dbReference type="Proteomes" id="UP000504607">
    <property type="component" value="Chromosome 12"/>
</dbReference>
<dbReference type="AlphaFoldDB" id="A0A6I9S063"/>
<dbReference type="InterPro" id="IPR017884">
    <property type="entry name" value="SANT_dom"/>
</dbReference>
<reference evidence="10" key="1">
    <citation type="submission" date="2025-08" db="UniProtKB">
        <authorList>
            <consortium name="RefSeq"/>
        </authorList>
    </citation>
    <scope>IDENTIFICATION</scope>
</reference>
<dbReference type="FunFam" id="1.10.10.60:FF:000009">
    <property type="entry name" value="transcription factor MYB1R1"/>
    <property type="match status" value="1"/>
</dbReference>
<evidence type="ECO:0000259" key="7">
    <source>
        <dbReference type="PROSITE" id="PS51293"/>
    </source>
</evidence>
<dbReference type="InterPro" id="IPR001005">
    <property type="entry name" value="SANT/Myb"/>
</dbReference>
<keyword evidence="9" id="KW-1185">Reference proteome</keyword>
<keyword evidence="5" id="KW-0539">Nucleus</keyword>
<dbReference type="OrthoDB" id="786101at2759"/>
<evidence type="ECO:0000313" key="9">
    <source>
        <dbReference type="Proteomes" id="UP000504607"/>
    </source>
</evidence>
<accession>A0A6I9S063</accession>
<dbReference type="NCBIfam" id="TIGR01557">
    <property type="entry name" value="myb_SHAQKYF"/>
    <property type="match status" value="1"/>
</dbReference>
<dbReference type="PANTHER" id="PTHR44042">
    <property type="entry name" value="DUPLICATED HOMEODOMAIN-LIKE SUPERFAMILY PROTEIN-RELATED"/>
    <property type="match status" value="1"/>
</dbReference>
<feature type="domain" description="HTH myb-type" evidence="8">
    <location>
        <begin position="160"/>
        <end position="209"/>
    </location>
</feature>
<dbReference type="CDD" id="cd00167">
    <property type="entry name" value="SANT"/>
    <property type="match status" value="1"/>
</dbReference>
<evidence type="ECO:0000256" key="3">
    <source>
        <dbReference type="ARBA" id="ARBA00023125"/>
    </source>
</evidence>
<keyword evidence="2" id="KW-0805">Transcription regulation</keyword>
<keyword evidence="3" id="KW-0238">DNA-binding</keyword>
<evidence type="ECO:0000313" key="10">
    <source>
        <dbReference type="RefSeq" id="XP_010935415.1"/>
    </source>
</evidence>
<proteinExistence type="predicted"/>
<dbReference type="RefSeq" id="XP_010935415.1">
    <property type="nucleotide sequence ID" value="XM_010937113.1"/>
</dbReference>
<dbReference type="GO" id="GO:0009744">
    <property type="term" value="P:response to sucrose"/>
    <property type="evidence" value="ECO:0007669"/>
    <property type="project" value="UniProtKB-ARBA"/>
</dbReference>
<evidence type="ECO:0000256" key="1">
    <source>
        <dbReference type="ARBA" id="ARBA00004123"/>
    </source>
</evidence>
<dbReference type="InterPro" id="IPR009057">
    <property type="entry name" value="Homeodomain-like_sf"/>
</dbReference>
<sequence>MESFIGEEWSPPENEKFEEAVAEVDFNGQDWLEQINETLSTTKELTDHCINFTMDLGCIDNGCNLMLPDIAYSNVTKDDDSGFLSMDNPLQEMNKIGSSSSNTRMAAKPVMEGDPSLSIADGIITLPCFTKPETKKLPSPMAAAEASVETIAPTSTKGMPWTEEEHRLFLIGMDVHGRGDWRNIAKNFVTTRTPTQVASHAQKFFKRQLQFKKRNRPSIHDIRNINSSLPTKIRKLSIYDLIEWKKPLGIPIANNV</sequence>
<dbReference type="PANTHER" id="PTHR44042:SF41">
    <property type="entry name" value="DUPLICATED HOMEODOMAIN-LIKE SUPERFAMILY PROTEIN-RELATED"/>
    <property type="match status" value="1"/>
</dbReference>
<feature type="domain" description="SANT" evidence="7">
    <location>
        <begin position="156"/>
        <end position="209"/>
    </location>
</feature>
<keyword evidence="4" id="KW-0804">Transcription</keyword>
<evidence type="ECO:0000259" key="6">
    <source>
        <dbReference type="PROSITE" id="PS50090"/>
    </source>
</evidence>
<gene>
    <name evidence="10" type="primary">LOC105055347</name>
</gene>
<dbReference type="Pfam" id="PF00249">
    <property type="entry name" value="Myb_DNA-binding"/>
    <property type="match status" value="1"/>
</dbReference>
<evidence type="ECO:0000256" key="2">
    <source>
        <dbReference type="ARBA" id="ARBA00023015"/>
    </source>
</evidence>
<feature type="non-terminal residue" evidence="10">
    <location>
        <position position="256"/>
    </location>
</feature>
<dbReference type="InterPro" id="IPR006447">
    <property type="entry name" value="Myb_dom_plants"/>
</dbReference>
<dbReference type="GO" id="GO:0003677">
    <property type="term" value="F:DNA binding"/>
    <property type="evidence" value="ECO:0007669"/>
    <property type="project" value="UniProtKB-KW"/>
</dbReference>
<feature type="domain" description="Myb-like" evidence="6">
    <location>
        <begin position="153"/>
        <end position="205"/>
    </location>
</feature>
<comment type="subcellular location">
    <subcellularLocation>
        <location evidence="1">Nucleus</location>
    </subcellularLocation>
</comment>
<dbReference type="SMART" id="SM00717">
    <property type="entry name" value="SANT"/>
    <property type="match status" value="1"/>
</dbReference>
<dbReference type="GO" id="GO:0005634">
    <property type="term" value="C:nucleus"/>
    <property type="evidence" value="ECO:0007669"/>
    <property type="project" value="UniProtKB-SubCell"/>
</dbReference>
<evidence type="ECO:0000256" key="5">
    <source>
        <dbReference type="ARBA" id="ARBA00023242"/>
    </source>
</evidence>
<dbReference type="InParanoid" id="A0A6I9S063"/>
<evidence type="ECO:0000256" key="4">
    <source>
        <dbReference type="ARBA" id="ARBA00023163"/>
    </source>
</evidence>
<name>A0A6I9S063_ELAGV</name>